<keyword evidence="1" id="KW-0472">Membrane</keyword>
<comment type="caution">
    <text evidence="2">The sequence shown here is derived from an EMBL/GenBank/DDBJ whole genome shotgun (WGS) entry which is preliminary data.</text>
</comment>
<sequence>MKILKSLLFYPMMLIRGLFLRIVHLLAGLCILGLIMTFFLDNTPINLPFIFLIIGSLLEALAHFYDIILIKLNPTDNELILHQ</sequence>
<accession>A0A4V1M0R5</accession>
<organism evidence="2 3">
    <name type="scientific">Halarcobacter ebronensis</name>
    <dbReference type="NCBI Taxonomy" id="1462615"/>
    <lineage>
        <taxon>Bacteria</taxon>
        <taxon>Pseudomonadati</taxon>
        <taxon>Campylobacterota</taxon>
        <taxon>Epsilonproteobacteria</taxon>
        <taxon>Campylobacterales</taxon>
        <taxon>Arcobacteraceae</taxon>
        <taxon>Halarcobacter</taxon>
    </lineage>
</organism>
<protein>
    <submittedName>
        <fullName evidence="2">Uncharacterized protein</fullName>
    </submittedName>
</protein>
<evidence type="ECO:0000256" key="1">
    <source>
        <dbReference type="SAM" id="Phobius"/>
    </source>
</evidence>
<reference evidence="2 3" key="1">
    <citation type="submission" date="2017-10" db="EMBL/GenBank/DDBJ databases">
        <title>Genomics of the genus Arcobacter.</title>
        <authorList>
            <person name="Perez-Cataluna A."/>
            <person name="Figueras M.J."/>
        </authorList>
    </citation>
    <scope>NUCLEOTIDE SEQUENCE [LARGE SCALE GENOMIC DNA]</scope>
    <source>
        <strain evidence="2 3">CECT 8441</strain>
    </source>
</reference>
<feature type="transmembrane region" description="Helical" evidence="1">
    <location>
        <begin position="45"/>
        <end position="65"/>
    </location>
</feature>
<feature type="transmembrane region" description="Helical" evidence="1">
    <location>
        <begin position="18"/>
        <end position="39"/>
    </location>
</feature>
<gene>
    <name evidence="2" type="ORF">CRV07_03850</name>
</gene>
<keyword evidence="1" id="KW-1133">Transmembrane helix</keyword>
<dbReference type="RefSeq" id="WP_172658885.1">
    <property type="nucleotide sequence ID" value="NZ_CP053836.1"/>
</dbReference>
<keyword evidence="3" id="KW-1185">Reference proteome</keyword>
<proteinExistence type="predicted"/>
<dbReference type="Proteomes" id="UP000289758">
    <property type="component" value="Unassembled WGS sequence"/>
</dbReference>
<dbReference type="AlphaFoldDB" id="A0A4V1M0R5"/>
<evidence type="ECO:0000313" key="3">
    <source>
        <dbReference type="Proteomes" id="UP000289758"/>
    </source>
</evidence>
<dbReference type="EMBL" id="PDKK01000002">
    <property type="protein sequence ID" value="RXK07605.1"/>
    <property type="molecule type" value="Genomic_DNA"/>
</dbReference>
<keyword evidence="1" id="KW-0812">Transmembrane</keyword>
<evidence type="ECO:0000313" key="2">
    <source>
        <dbReference type="EMBL" id="RXK07605.1"/>
    </source>
</evidence>
<name>A0A4V1M0R5_9BACT</name>